<evidence type="ECO:0000256" key="4">
    <source>
        <dbReference type="ARBA" id="ARBA00022833"/>
    </source>
</evidence>
<dbReference type="SUPFAM" id="SSF51735">
    <property type="entry name" value="NAD(P)-binding Rossmann-fold domains"/>
    <property type="match status" value="1"/>
</dbReference>
<dbReference type="CDD" id="cd08285">
    <property type="entry name" value="NADP_ADH"/>
    <property type="match status" value="1"/>
</dbReference>
<dbReference type="KEGG" id="fcz:IMF26_06360"/>
<dbReference type="Pfam" id="PF00107">
    <property type="entry name" value="ADH_zinc_N"/>
    <property type="match status" value="1"/>
</dbReference>
<dbReference type="Pfam" id="PF08240">
    <property type="entry name" value="ADH_N"/>
    <property type="match status" value="1"/>
</dbReference>
<evidence type="ECO:0000256" key="3">
    <source>
        <dbReference type="ARBA" id="ARBA00022723"/>
    </source>
</evidence>
<evidence type="ECO:0000256" key="5">
    <source>
        <dbReference type="ARBA" id="ARBA00023002"/>
    </source>
</evidence>
<organism evidence="8">
    <name type="scientific">Candidatus Fermentithermobacillus carboniphilus</name>
    <dbReference type="NCBI Taxonomy" id="3085328"/>
    <lineage>
        <taxon>Bacteria</taxon>
        <taxon>Bacillati</taxon>
        <taxon>Bacillota</taxon>
        <taxon>Candidatus Fermentithermobacillia</taxon>
        <taxon>Candidatus Fermentithermobacillales</taxon>
        <taxon>Candidatus Fermentithermobacillaceae</taxon>
        <taxon>Candidatus Fermentithermobacillus</taxon>
    </lineage>
</organism>
<dbReference type="InterPro" id="IPR036291">
    <property type="entry name" value="NAD(P)-bd_dom_sf"/>
</dbReference>
<reference evidence="8" key="2">
    <citation type="journal article" date="2023" name="Biology">
        <title>Prokaryotic Life Associated with Coal-Fire Gas Vents Revealed by Metagenomics.</title>
        <authorList>
            <person name="Kadnikov V.V."/>
            <person name="Mardanov A.V."/>
            <person name="Beletsky A.V."/>
            <person name="Karnachuk O.V."/>
            <person name="Ravin N.V."/>
        </authorList>
    </citation>
    <scope>NUCLEOTIDE SEQUENCE</scope>
    <source>
        <strain evidence="8">Bu02</strain>
    </source>
</reference>
<dbReference type="SUPFAM" id="SSF50129">
    <property type="entry name" value="GroES-like"/>
    <property type="match status" value="1"/>
</dbReference>
<comment type="cofactor">
    <cofactor evidence="1 6">
        <name>Zn(2+)</name>
        <dbReference type="ChEBI" id="CHEBI:29105"/>
    </cofactor>
</comment>
<keyword evidence="3 6" id="KW-0479">Metal-binding</keyword>
<evidence type="ECO:0000313" key="8">
    <source>
        <dbReference type="EMBL" id="QUL99612.1"/>
    </source>
</evidence>
<dbReference type="AlphaFoldDB" id="A0AAT9LF18"/>
<name>A0AAT9LF18_9FIRM</name>
<keyword evidence="5" id="KW-0560">Oxidoreductase</keyword>
<dbReference type="PROSITE" id="PS00059">
    <property type="entry name" value="ADH_ZINC"/>
    <property type="match status" value="1"/>
</dbReference>
<dbReference type="EMBL" id="CP062796">
    <property type="protein sequence ID" value="QUL99612.1"/>
    <property type="molecule type" value="Genomic_DNA"/>
</dbReference>
<dbReference type="GO" id="GO:0016491">
    <property type="term" value="F:oxidoreductase activity"/>
    <property type="evidence" value="ECO:0007669"/>
    <property type="project" value="UniProtKB-KW"/>
</dbReference>
<dbReference type="InterPro" id="IPR013149">
    <property type="entry name" value="ADH-like_C"/>
</dbReference>
<dbReference type="Gene3D" id="3.90.180.10">
    <property type="entry name" value="Medium-chain alcohol dehydrogenases, catalytic domain"/>
    <property type="match status" value="1"/>
</dbReference>
<evidence type="ECO:0000259" key="7">
    <source>
        <dbReference type="SMART" id="SM00829"/>
    </source>
</evidence>
<dbReference type="PANTHER" id="PTHR42813:SF4">
    <property type="entry name" value="NADP-DEPENDENT ISOPROPANOL DEHYDROGENASE"/>
    <property type="match status" value="1"/>
</dbReference>
<reference evidence="8" key="1">
    <citation type="submission" date="2020-10" db="EMBL/GenBank/DDBJ databases">
        <authorList>
            <person name="Kadnikov V."/>
            <person name="Beletsky A.V."/>
            <person name="Mardanov A.V."/>
            <person name="Karnachuk O.V."/>
            <person name="Ravin N.V."/>
        </authorList>
    </citation>
    <scope>NUCLEOTIDE SEQUENCE</scope>
    <source>
        <strain evidence="8">Bu02</strain>
    </source>
</reference>
<comment type="similarity">
    <text evidence="2 6">Belongs to the zinc-containing alcohol dehydrogenase family.</text>
</comment>
<evidence type="ECO:0000256" key="2">
    <source>
        <dbReference type="ARBA" id="ARBA00008072"/>
    </source>
</evidence>
<feature type="domain" description="Enoyl reductase (ER)" evidence="7">
    <location>
        <begin position="8"/>
        <end position="350"/>
    </location>
</feature>
<dbReference type="InterPro" id="IPR013154">
    <property type="entry name" value="ADH-like_N"/>
</dbReference>
<dbReference type="Gene3D" id="3.40.50.720">
    <property type="entry name" value="NAD(P)-binding Rossmann-like Domain"/>
    <property type="match status" value="1"/>
</dbReference>
<keyword evidence="4 6" id="KW-0862">Zinc</keyword>
<dbReference type="SMART" id="SM00829">
    <property type="entry name" value="PKS_ER"/>
    <property type="match status" value="1"/>
</dbReference>
<dbReference type="InterPro" id="IPR011032">
    <property type="entry name" value="GroES-like_sf"/>
</dbReference>
<evidence type="ECO:0000256" key="6">
    <source>
        <dbReference type="RuleBase" id="RU361277"/>
    </source>
</evidence>
<dbReference type="InterPro" id="IPR020843">
    <property type="entry name" value="ER"/>
</dbReference>
<sequence length="351" mass="37438">MQGFAMLGIGKCGWVKKSIPEVGPYDALVRPLALAPCTSDIHTVFEGAIGERHNMILGHEAVGQVVEIGSEVKDFKPGDRVIVPAITPDWRSIEVQNGYHQHSGGMLSGWKFSNFKDGVFGEYFHVNDADMNLAHLPDDIPLQSAVMLSDMMTTGFHGAELANIPIGGSVAVLGIGPVGLMAVAGAKLRGAGRIIAVGSRPVCIEAAKFYGATDIVDYHDGDIVEQILKLTGNKGLDSVIIAGGGSDMLEKAVRITRPGGTVANANYFGTGDILPVPRLAWGCGMAHIDIRGGLCPGGRARMERLVDVVRYNRVDPGKLVTHVFKGLENVEKALMLMKDKPKDLIKPVVLV</sequence>
<dbReference type="InterPro" id="IPR002328">
    <property type="entry name" value="ADH_Zn_CS"/>
</dbReference>
<accession>A0AAT9LF18</accession>
<protein>
    <submittedName>
        <fullName evidence="8">NAD(P)-dependent alcohol dehydrogenase</fullName>
    </submittedName>
</protein>
<gene>
    <name evidence="8" type="ORF">IMF26_06360</name>
</gene>
<evidence type="ECO:0000256" key="1">
    <source>
        <dbReference type="ARBA" id="ARBA00001947"/>
    </source>
</evidence>
<dbReference type="GO" id="GO:0008270">
    <property type="term" value="F:zinc ion binding"/>
    <property type="evidence" value="ECO:0007669"/>
    <property type="project" value="InterPro"/>
</dbReference>
<dbReference type="PANTHER" id="PTHR42813">
    <property type="entry name" value="ZINC-TYPE ALCOHOL DEHYDROGENASE-LIKE"/>
    <property type="match status" value="1"/>
</dbReference>
<proteinExistence type="inferred from homology"/>